<dbReference type="CDD" id="cd00077">
    <property type="entry name" value="HDc"/>
    <property type="match status" value="1"/>
</dbReference>
<dbReference type="PROSITE" id="PS50113">
    <property type="entry name" value="PAC"/>
    <property type="match status" value="1"/>
</dbReference>
<dbReference type="SUPFAM" id="SSF55781">
    <property type="entry name" value="GAF domain-like"/>
    <property type="match status" value="2"/>
</dbReference>
<dbReference type="GO" id="GO:0071111">
    <property type="term" value="F:cyclic-guanylate-specific phosphodiesterase activity"/>
    <property type="evidence" value="ECO:0007669"/>
    <property type="project" value="UniProtKB-EC"/>
</dbReference>
<dbReference type="SMART" id="SM00086">
    <property type="entry name" value="PAC"/>
    <property type="match status" value="1"/>
</dbReference>
<dbReference type="Pfam" id="PF08447">
    <property type="entry name" value="PAS_3"/>
    <property type="match status" value="1"/>
</dbReference>
<dbReference type="CDD" id="cd00130">
    <property type="entry name" value="PAS"/>
    <property type="match status" value="1"/>
</dbReference>
<evidence type="ECO:0000313" key="5">
    <source>
        <dbReference type="Proteomes" id="UP000265715"/>
    </source>
</evidence>
<dbReference type="InterPro" id="IPR037522">
    <property type="entry name" value="HD_GYP_dom"/>
</dbReference>
<dbReference type="Gene3D" id="1.10.3210.10">
    <property type="entry name" value="Hypothetical protein af1432"/>
    <property type="match status" value="1"/>
</dbReference>
<dbReference type="NCBIfam" id="TIGR00229">
    <property type="entry name" value="sensory_box"/>
    <property type="match status" value="1"/>
</dbReference>
<dbReference type="InterPro" id="IPR000700">
    <property type="entry name" value="PAS-assoc_C"/>
</dbReference>
<evidence type="ECO:0000313" key="4">
    <source>
        <dbReference type="EMBL" id="RIH83450.1"/>
    </source>
</evidence>
<dbReference type="InterPro" id="IPR000014">
    <property type="entry name" value="PAS"/>
</dbReference>
<dbReference type="InterPro" id="IPR003018">
    <property type="entry name" value="GAF"/>
</dbReference>
<sequence length="805" mass="87450">MRQRGLEEVAGLLHADAALLHLACPEGYRLAAVYGLGEVPAAHRLHQLSGEEFDTLSAGLWFEWDLPEDYGGPAENNYHLLGARHAIAVGLRAGPELVGYASFLFRDRADRRPLMTALSALGAIWGLQHERLLESERRGGAEQALRESEGRFRLLARATNDAVWDWDLLRGEVWWGEGLQTQFGYRAEEVGPGAGWWLEQIHPDDRARVAASLDRALEQGAEWSGEYRFRRADGGYAHVLDRGHVVRDAGGRAVRMVGGITDLTARKESEDRLRLRLAELEAVNRVSGALRTTRTSDEMLSVLLEETLRAVGAERGAICLYQPRSGELVPACARGWSGVPDLRVRPGEGITGRVFATGEPYFSDDLAADPHRHPGMAGRLPPGCAGGAVPVRAGAEPVGVLSVLAGPGRRLAPEQARLLSALADMAGAALHRQQLHEAAVRRVERLQALRAVDRAITSGPDLEFALGVLLQEALGQLGAEAAGVLLFDPAALALAPAAGRGFRGGAYPASRVRLGEGLAGRAALERRAVLEEDLRAAAFVRRELLGEGFTGYAAAPLVAKGELKGVLELFLRGPLPAEPEWAEFLETLAGQAAIAVDNFRLFERLQRANGELELAYDATIEGWSRALDLRDEETEGHSLRVTEMAVELARAVGMGEEELVHVRRGALLHDVGKLGVPDAVLLKPGPLSEEEWAVMKKHPVHAHEWLSAIPYLRPALDIPYCHHERWDGTGYPRGLGGEEIPLAARVFAVVDVYDALTSDRPYRPAWPREKALEHVRAQAGRHFDPAVVEAFLRLMGQKGAGSAPA</sequence>
<dbReference type="Pfam" id="PF13185">
    <property type="entry name" value="GAF_2"/>
    <property type="match status" value="2"/>
</dbReference>
<proteinExistence type="predicted"/>
<dbReference type="InterPro" id="IPR003607">
    <property type="entry name" value="HD/PDEase_dom"/>
</dbReference>
<dbReference type="InterPro" id="IPR035965">
    <property type="entry name" value="PAS-like_dom_sf"/>
</dbReference>
<dbReference type="AlphaFoldDB" id="A0A399EJH6"/>
<dbReference type="PROSITE" id="PS50112">
    <property type="entry name" value="PAS"/>
    <property type="match status" value="1"/>
</dbReference>
<reference evidence="4 5" key="1">
    <citation type="submission" date="2018-08" db="EMBL/GenBank/DDBJ databases">
        <title>Meiothermus terrae DSM 26712 genome sequencing project.</title>
        <authorList>
            <person name="Da Costa M.S."/>
            <person name="Albuquerque L."/>
            <person name="Raposo P."/>
            <person name="Froufe H.J.C."/>
            <person name="Barroso C.S."/>
            <person name="Egas C."/>
        </authorList>
    </citation>
    <scope>NUCLEOTIDE SEQUENCE [LARGE SCALE GENOMIC DNA]</scope>
    <source>
        <strain evidence="4 5">DSM 26712</strain>
    </source>
</reference>
<dbReference type="Gene3D" id="3.30.450.20">
    <property type="entry name" value="PAS domain"/>
    <property type="match status" value="1"/>
</dbReference>
<dbReference type="PANTHER" id="PTHR45228">
    <property type="entry name" value="CYCLIC DI-GMP PHOSPHODIESTERASE TM_0186-RELATED"/>
    <property type="match status" value="1"/>
</dbReference>
<dbReference type="SMART" id="SM00065">
    <property type="entry name" value="GAF"/>
    <property type="match status" value="2"/>
</dbReference>
<dbReference type="EMBL" id="QXDL01000092">
    <property type="protein sequence ID" value="RIH83450.1"/>
    <property type="molecule type" value="Genomic_DNA"/>
</dbReference>
<dbReference type="SMART" id="SM00471">
    <property type="entry name" value="HDc"/>
    <property type="match status" value="1"/>
</dbReference>
<keyword evidence="4" id="KW-0378">Hydrolase</keyword>
<evidence type="ECO:0000259" key="3">
    <source>
        <dbReference type="PROSITE" id="PS51832"/>
    </source>
</evidence>
<dbReference type="InterPro" id="IPR001610">
    <property type="entry name" value="PAC"/>
</dbReference>
<feature type="domain" description="PAC" evidence="2">
    <location>
        <begin position="223"/>
        <end position="275"/>
    </location>
</feature>
<dbReference type="PANTHER" id="PTHR45228:SF1">
    <property type="entry name" value="CYCLIC DI-GMP PHOSPHODIESTERASE TM_0186"/>
    <property type="match status" value="1"/>
</dbReference>
<dbReference type="InterPro" id="IPR052020">
    <property type="entry name" value="Cyclic_di-GMP/3'3'-cGAMP_PDE"/>
</dbReference>
<dbReference type="SUPFAM" id="SSF109604">
    <property type="entry name" value="HD-domain/PDEase-like"/>
    <property type="match status" value="1"/>
</dbReference>
<evidence type="ECO:0000259" key="2">
    <source>
        <dbReference type="PROSITE" id="PS50113"/>
    </source>
</evidence>
<organism evidence="4 5">
    <name type="scientific">Calidithermus terrae</name>
    <dbReference type="NCBI Taxonomy" id="1408545"/>
    <lineage>
        <taxon>Bacteria</taxon>
        <taxon>Thermotogati</taxon>
        <taxon>Deinococcota</taxon>
        <taxon>Deinococci</taxon>
        <taxon>Thermales</taxon>
        <taxon>Thermaceae</taxon>
        <taxon>Calidithermus</taxon>
    </lineage>
</organism>
<feature type="domain" description="PAS" evidence="1">
    <location>
        <begin position="148"/>
        <end position="220"/>
    </location>
</feature>
<dbReference type="InterPro" id="IPR029016">
    <property type="entry name" value="GAF-like_dom_sf"/>
</dbReference>
<dbReference type="PROSITE" id="PS51832">
    <property type="entry name" value="HD_GYP"/>
    <property type="match status" value="1"/>
</dbReference>
<gene>
    <name evidence="4" type="primary">rpfG_11</name>
    <name evidence="4" type="ORF">Mterra_02286</name>
</gene>
<dbReference type="Gene3D" id="3.30.450.40">
    <property type="match status" value="2"/>
</dbReference>
<protein>
    <submittedName>
        <fullName evidence="4">Cyclic di-GMP phosphodiesterase response regulator RpfG</fullName>
        <ecNumber evidence="4">3.1.4.52</ecNumber>
    </submittedName>
</protein>
<dbReference type="Pfam" id="PF13487">
    <property type="entry name" value="HD_5"/>
    <property type="match status" value="1"/>
</dbReference>
<keyword evidence="5" id="KW-1185">Reference proteome</keyword>
<feature type="domain" description="HD-GYP" evidence="3">
    <location>
        <begin position="612"/>
        <end position="805"/>
    </location>
</feature>
<accession>A0A399EJH6</accession>
<dbReference type="EC" id="3.1.4.52" evidence="4"/>
<name>A0A399EJH6_9DEIN</name>
<evidence type="ECO:0000259" key="1">
    <source>
        <dbReference type="PROSITE" id="PS50112"/>
    </source>
</evidence>
<dbReference type="InterPro" id="IPR013655">
    <property type="entry name" value="PAS_fold_3"/>
</dbReference>
<dbReference type="SMART" id="SM00091">
    <property type="entry name" value="PAS"/>
    <property type="match status" value="1"/>
</dbReference>
<dbReference type="SUPFAM" id="SSF55785">
    <property type="entry name" value="PYP-like sensor domain (PAS domain)"/>
    <property type="match status" value="1"/>
</dbReference>
<dbReference type="Proteomes" id="UP000265715">
    <property type="component" value="Unassembled WGS sequence"/>
</dbReference>
<comment type="caution">
    <text evidence="4">The sequence shown here is derived from an EMBL/GenBank/DDBJ whole genome shotgun (WGS) entry which is preliminary data.</text>
</comment>